<keyword evidence="3" id="KW-1185">Reference proteome</keyword>
<feature type="transmembrane region" description="Helical" evidence="1">
    <location>
        <begin position="71"/>
        <end position="92"/>
    </location>
</feature>
<organism evidence="2 3">
    <name type="scientific">Paenibacillus lacisoli</name>
    <dbReference type="NCBI Taxonomy" id="3064525"/>
    <lineage>
        <taxon>Bacteria</taxon>
        <taxon>Bacillati</taxon>
        <taxon>Bacillota</taxon>
        <taxon>Bacilli</taxon>
        <taxon>Bacillales</taxon>
        <taxon>Paenibacillaceae</taxon>
        <taxon>Paenibacillus</taxon>
    </lineage>
</organism>
<feature type="transmembrane region" description="Helical" evidence="1">
    <location>
        <begin position="31"/>
        <end position="51"/>
    </location>
</feature>
<evidence type="ECO:0000313" key="3">
    <source>
        <dbReference type="Proteomes" id="UP001240171"/>
    </source>
</evidence>
<feature type="transmembrane region" description="Helical" evidence="1">
    <location>
        <begin position="228"/>
        <end position="247"/>
    </location>
</feature>
<gene>
    <name evidence="2" type="ORF">Q5741_12685</name>
</gene>
<dbReference type="Pfam" id="PF13536">
    <property type="entry name" value="EmrE"/>
    <property type="match status" value="1"/>
</dbReference>
<sequence>MKAILLGLVSALFFAITFVLNRSMELSGGSWIWSASLRYLFMLPMLLLLVLPQRKLFPLLHVMRERPGMWVLWSLVGFGLFYIPICMASAYSPGWLVAGTWQLTIICGSLLAPLFWVTVPGQGGLIRTRGMIPLKGLFMSLLILLGVVLMQLEQARTIPFSHLLWGTLPIIIAAFAYPLGNRKMMELTGGRLDALQRVLGMTLASLPLWVILSGFGIAAAGLPSREQVMQSVLVALFSGVVATVLFFKATDMAQGSMHKLGAVEATQSMEVLFALAGELIILNAPLPSLLSWIGMGIVIIGMVLHSTVPHKKPGPVSANERHVS</sequence>
<accession>A0ABT9CFC0</accession>
<keyword evidence="1" id="KW-1133">Transmembrane helix</keyword>
<comment type="caution">
    <text evidence="2">The sequence shown here is derived from an EMBL/GenBank/DDBJ whole genome shotgun (WGS) entry which is preliminary data.</text>
</comment>
<dbReference type="RefSeq" id="WP_305024469.1">
    <property type="nucleotide sequence ID" value="NZ_JAUQTB010000006.1"/>
</dbReference>
<feature type="transmembrane region" description="Helical" evidence="1">
    <location>
        <begin position="290"/>
        <end position="308"/>
    </location>
</feature>
<keyword evidence="1" id="KW-0812">Transmembrane</keyword>
<evidence type="ECO:0000256" key="1">
    <source>
        <dbReference type="SAM" id="Phobius"/>
    </source>
</evidence>
<keyword evidence="1" id="KW-0472">Membrane</keyword>
<proteinExistence type="predicted"/>
<reference evidence="2 3" key="1">
    <citation type="submission" date="2023-07" db="EMBL/GenBank/DDBJ databases">
        <title>Paenibacillus sp. JX-17 nov. isolated from soil.</title>
        <authorList>
            <person name="Wan Y."/>
            <person name="Liu B."/>
        </authorList>
    </citation>
    <scope>NUCLEOTIDE SEQUENCE [LARGE SCALE GENOMIC DNA]</scope>
    <source>
        <strain evidence="2 3">JX-17</strain>
    </source>
</reference>
<protein>
    <submittedName>
        <fullName evidence="2">Multidrug resistance efflux transporter family protein</fullName>
    </submittedName>
</protein>
<dbReference type="EMBL" id="JAUQTB010000006">
    <property type="protein sequence ID" value="MDO7907268.1"/>
    <property type="molecule type" value="Genomic_DNA"/>
</dbReference>
<feature type="transmembrane region" description="Helical" evidence="1">
    <location>
        <begin position="158"/>
        <end position="177"/>
    </location>
</feature>
<dbReference type="Proteomes" id="UP001240171">
    <property type="component" value="Unassembled WGS sequence"/>
</dbReference>
<evidence type="ECO:0000313" key="2">
    <source>
        <dbReference type="EMBL" id="MDO7907268.1"/>
    </source>
</evidence>
<feature type="transmembrane region" description="Helical" evidence="1">
    <location>
        <begin position="98"/>
        <end position="119"/>
    </location>
</feature>
<feature type="transmembrane region" description="Helical" evidence="1">
    <location>
        <begin position="198"/>
        <end position="222"/>
    </location>
</feature>
<feature type="transmembrane region" description="Helical" evidence="1">
    <location>
        <begin position="131"/>
        <end position="152"/>
    </location>
</feature>
<name>A0ABT9CFC0_9BACL</name>
<dbReference type="InterPro" id="IPR032713">
    <property type="entry name" value="EmrE"/>
</dbReference>